<protein>
    <submittedName>
        <fullName evidence="1">891_t:CDS:1</fullName>
    </submittedName>
</protein>
<dbReference type="EMBL" id="CAJVQC010006659">
    <property type="protein sequence ID" value="CAG8569588.1"/>
    <property type="molecule type" value="Genomic_DNA"/>
</dbReference>
<dbReference type="Proteomes" id="UP000789920">
    <property type="component" value="Unassembled WGS sequence"/>
</dbReference>
<proteinExistence type="predicted"/>
<reference evidence="1" key="1">
    <citation type="submission" date="2021-06" db="EMBL/GenBank/DDBJ databases">
        <authorList>
            <person name="Kallberg Y."/>
            <person name="Tangrot J."/>
            <person name="Rosling A."/>
        </authorList>
    </citation>
    <scope>NUCLEOTIDE SEQUENCE</scope>
    <source>
        <strain evidence="1">MA461A</strain>
    </source>
</reference>
<sequence length="47" mass="5077">MLVLSAAPGKVVIRPFQEDLTSLGIPEFILKKDLLPVASLVVVKALF</sequence>
<name>A0ACA9M6Q9_9GLOM</name>
<organism evidence="1 2">
    <name type="scientific">Racocetra persica</name>
    <dbReference type="NCBI Taxonomy" id="160502"/>
    <lineage>
        <taxon>Eukaryota</taxon>
        <taxon>Fungi</taxon>
        <taxon>Fungi incertae sedis</taxon>
        <taxon>Mucoromycota</taxon>
        <taxon>Glomeromycotina</taxon>
        <taxon>Glomeromycetes</taxon>
        <taxon>Diversisporales</taxon>
        <taxon>Gigasporaceae</taxon>
        <taxon>Racocetra</taxon>
    </lineage>
</organism>
<keyword evidence="2" id="KW-1185">Reference proteome</keyword>
<comment type="caution">
    <text evidence="1">The sequence shown here is derived from an EMBL/GenBank/DDBJ whole genome shotgun (WGS) entry which is preliminary data.</text>
</comment>
<evidence type="ECO:0000313" key="1">
    <source>
        <dbReference type="EMBL" id="CAG8569588.1"/>
    </source>
</evidence>
<feature type="non-terminal residue" evidence="1">
    <location>
        <position position="47"/>
    </location>
</feature>
<evidence type="ECO:0000313" key="2">
    <source>
        <dbReference type="Proteomes" id="UP000789920"/>
    </source>
</evidence>
<accession>A0ACA9M6Q9</accession>
<gene>
    <name evidence="1" type="ORF">RPERSI_LOCUS4697</name>
</gene>